<gene>
    <name evidence="3" type="ORF">EV421DRAFT_1906575</name>
</gene>
<keyword evidence="2" id="KW-0812">Transmembrane</keyword>
<feature type="compositionally biased region" description="Polar residues" evidence="1">
    <location>
        <begin position="1"/>
        <end position="13"/>
    </location>
</feature>
<organism evidence="3 4">
    <name type="scientific">Armillaria borealis</name>
    <dbReference type="NCBI Taxonomy" id="47425"/>
    <lineage>
        <taxon>Eukaryota</taxon>
        <taxon>Fungi</taxon>
        <taxon>Dikarya</taxon>
        <taxon>Basidiomycota</taxon>
        <taxon>Agaricomycotina</taxon>
        <taxon>Agaricomycetes</taxon>
        <taxon>Agaricomycetidae</taxon>
        <taxon>Agaricales</taxon>
        <taxon>Marasmiineae</taxon>
        <taxon>Physalacriaceae</taxon>
        <taxon>Armillaria</taxon>
    </lineage>
</organism>
<keyword evidence="2" id="KW-0472">Membrane</keyword>
<evidence type="ECO:0000256" key="1">
    <source>
        <dbReference type="SAM" id="MobiDB-lite"/>
    </source>
</evidence>
<feature type="region of interest" description="Disordered" evidence="1">
    <location>
        <begin position="1"/>
        <end position="23"/>
    </location>
</feature>
<dbReference type="EMBL" id="JAUEPT010000042">
    <property type="protein sequence ID" value="KAK0438651.1"/>
    <property type="molecule type" value="Genomic_DNA"/>
</dbReference>
<dbReference type="Proteomes" id="UP001175226">
    <property type="component" value="Unassembled WGS sequence"/>
</dbReference>
<sequence>MTITNTKTMTAALSPSSSTQTFSSDSRHKATAVVISCSVIGSSLASIIVLALIFVLWRRKYRNGASNNTSGDNVPGMASVPNSIPILISSTHSGPIESTTSESSALTRRLSQSSRTAYEEEIEQLRQQIRYMEEEMELTYSGSARPSYRSSRRSVASDPFGTSSSPPPPLPSREIDLVFLVLSEMLLS</sequence>
<keyword evidence="4" id="KW-1185">Reference proteome</keyword>
<proteinExistence type="predicted"/>
<evidence type="ECO:0000313" key="3">
    <source>
        <dbReference type="EMBL" id="KAK0438651.1"/>
    </source>
</evidence>
<feature type="region of interest" description="Disordered" evidence="1">
    <location>
        <begin position="140"/>
        <end position="172"/>
    </location>
</feature>
<feature type="compositionally biased region" description="Low complexity" evidence="1">
    <location>
        <begin position="14"/>
        <end position="23"/>
    </location>
</feature>
<evidence type="ECO:0000313" key="4">
    <source>
        <dbReference type="Proteomes" id="UP001175226"/>
    </source>
</evidence>
<accession>A0AA39J9I2</accession>
<protein>
    <submittedName>
        <fullName evidence="3">Uncharacterized protein</fullName>
    </submittedName>
</protein>
<evidence type="ECO:0000256" key="2">
    <source>
        <dbReference type="SAM" id="Phobius"/>
    </source>
</evidence>
<dbReference type="AlphaFoldDB" id="A0AA39J9I2"/>
<keyword evidence="2" id="KW-1133">Transmembrane helix</keyword>
<name>A0AA39J9I2_9AGAR</name>
<reference evidence="3" key="1">
    <citation type="submission" date="2023-06" db="EMBL/GenBank/DDBJ databases">
        <authorList>
            <consortium name="Lawrence Berkeley National Laboratory"/>
            <person name="Ahrendt S."/>
            <person name="Sahu N."/>
            <person name="Indic B."/>
            <person name="Wong-Bajracharya J."/>
            <person name="Merenyi Z."/>
            <person name="Ke H.-M."/>
            <person name="Monk M."/>
            <person name="Kocsube S."/>
            <person name="Drula E."/>
            <person name="Lipzen A."/>
            <person name="Balint B."/>
            <person name="Henrissat B."/>
            <person name="Andreopoulos B."/>
            <person name="Martin F.M."/>
            <person name="Harder C.B."/>
            <person name="Rigling D."/>
            <person name="Ford K.L."/>
            <person name="Foster G.D."/>
            <person name="Pangilinan J."/>
            <person name="Papanicolaou A."/>
            <person name="Barry K."/>
            <person name="LaButti K."/>
            <person name="Viragh M."/>
            <person name="Koriabine M."/>
            <person name="Yan M."/>
            <person name="Riley R."/>
            <person name="Champramary S."/>
            <person name="Plett K.L."/>
            <person name="Tsai I.J."/>
            <person name="Slot J."/>
            <person name="Sipos G."/>
            <person name="Plett J."/>
            <person name="Nagy L.G."/>
            <person name="Grigoriev I.V."/>
        </authorList>
    </citation>
    <scope>NUCLEOTIDE SEQUENCE</scope>
    <source>
        <strain evidence="3">FPL87.14</strain>
    </source>
</reference>
<feature type="compositionally biased region" description="Low complexity" evidence="1">
    <location>
        <begin position="140"/>
        <end position="157"/>
    </location>
</feature>
<feature type="transmembrane region" description="Helical" evidence="2">
    <location>
        <begin position="32"/>
        <end position="57"/>
    </location>
</feature>
<feature type="region of interest" description="Disordered" evidence="1">
    <location>
        <begin position="91"/>
        <end position="113"/>
    </location>
</feature>
<comment type="caution">
    <text evidence="3">The sequence shown here is derived from an EMBL/GenBank/DDBJ whole genome shotgun (WGS) entry which is preliminary data.</text>
</comment>